<dbReference type="EMBL" id="LAZR01000234">
    <property type="protein sequence ID" value="KKN80212.1"/>
    <property type="molecule type" value="Genomic_DNA"/>
</dbReference>
<comment type="caution">
    <text evidence="1">The sequence shown here is derived from an EMBL/GenBank/DDBJ whole genome shotgun (WGS) entry which is preliminary data.</text>
</comment>
<organism evidence="1">
    <name type="scientific">marine sediment metagenome</name>
    <dbReference type="NCBI Taxonomy" id="412755"/>
    <lineage>
        <taxon>unclassified sequences</taxon>
        <taxon>metagenomes</taxon>
        <taxon>ecological metagenomes</taxon>
    </lineage>
</organism>
<accession>A0A0F9TYZ3</accession>
<dbReference type="AlphaFoldDB" id="A0A0F9TYZ3"/>
<name>A0A0F9TYZ3_9ZZZZ</name>
<evidence type="ECO:0000313" key="1">
    <source>
        <dbReference type="EMBL" id="KKN80212.1"/>
    </source>
</evidence>
<gene>
    <name evidence="1" type="ORF">LCGC14_0331660</name>
</gene>
<reference evidence="1" key="1">
    <citation type="journal article" date="2015" name="Nature">
        <title>Complex archaea that bridge the gap between prokaryotes and eukaryotes.</title>
        <authorList>
            <person name="Spang A."/>
            <person name="Saw J.H."/>
            <person name="Jorgensen S.L."/>
            <person name="Zaremba-Niedzwiedzka K."/>
            <person name="Martijn J."/>
            <person name="Lind A.E."/>
            <person name="van Eijk R."/>
            <person name="Schleper C."/>
            <person name="Guy L."/>
            <person name="Ettema T.J."/>
        </authorList>
    </citation>
    <scope>NUCLEOTIDE SEQUENCE</scope>
</reference>
<sequence>MPNNSETTQKHENWPYLDEEGNVVRGEYWAPADPVPYYIDIRPVWLRIWHLFLVVVCGKDGEKLADPYMVPGSEAGSRKKRG</sequence>
<proteinExistence type="predicted"/>
<protein>
    <submittedName>
        <fullName evidence="1">Uncharacterized protein</fullName>
    </submittedName>
</protein>